<keyword evidence="2" id="KW-1003">Cell membrane</keyword>
<evidence type="ECO:0000256" key="2">
    <source>
        <dbReference type="ARBA" id="ARBA00022475"/>
    </source>
</evidence>
<dbReference type="InterPro" id="IPR051461">
    <property type="entry name" value="UPF0750_membrane"/>
</dbReference>
<dbReference type="RefSeq" id="WP_068592050.1">
    <property type="nucleotide sequence ID" value="NZ_JARLKF010000013.1"/>
</dbReference>
<feature type="transmembrane region" description="Helical" evidence="6">
    <location>
        <begin position="19"/>
        <end position="38"/>
    </location>
</feature>
<evidence type="ECO:0000313" key="7">
    <source>
        <dbReference type="EMBL" id="SIR45708.1"/>
    </source>
</evidence>
<dbReference type="EMBL" id="FTNK01000014">
    <property type="protein sequence ID" value="SIR45708.1"/>
    <property type="molecule type" value="Genomic_DNA"/>
</dbReference>
<comment type="subcellular location">
    <subcellularLocation>
        <location evidence="1">Cell membrane</location>
        <topology evidence="1">Multi-pass membrane protein</topology>
    </subcellularLocation>
</comment>
<feature type="transmembrane region" description="Helical" evidence="6">
    <location>
        <begin position="116"/>
        <end position="136"/>
    </location>
</feature>
<gene>
    <name evidence="7" type="ORF">SAMN05421578_114131</name>
</gene>
<evidence type="ECO:0000256" key="1">
    <source>
        <dbReference type="ARBA" id="ARBA00004651"/>
    </source>
</evidence>
<feature type="transmembrane region" description="Helical" evidence="6">
    <location>
        <begin position="85"/>
        <end position="104"/>
    </location>
</feature>
<evidence type="ECO:0000256" key="5">
    <source>
        <dbReference type="ARBA" id="ARBA00023136"/>
    </source>
</evidence>
<reference evidence="7 8" key="1">
    <citation type="submission" date="2017-01" db="EMBL/GenBank/DDBJ databases">
        <authorList>
            <person name="Varghese N."/>
            <person name="Submissions S."/>
        </authorList>
    </citation>
    <scope>NUCLEOTIDE SEQUENCE [LARGE SCALE GENOMIC DNA]</scope>
    <source>
        <strain evidence="7 8">ATCC 23464</strain>
    </source>
</reference>
<feature type="transmembrane region" description="Helical" evidence="6">
    <location>
        <begin position="157"/>
        <end position="176"/>
    </location>
</feature>
<keyword evidence="5 6" id="KW-0472">Membrane</keyword>
<sequence length="283" mass="31569">MEPTHAYERGEFKRWCTRILFVVIGSVLASVGLELFLIPNQIIVGGMTGISALFAHMTEMRLGLFLLLLNVPFIGMNYRHIRREFVILTVLGLIVFSLSAIFLHHTPALIEHPLSAAMVGGVSLGLGVGTVVRYGGALDTLELSEQSHWRNGLPVDNIMMLINCMVLSTAGVIFGWDQAMYSVIAYLLAYEMIHITIRGFALYRTMYVQSARHDEIKQVLGLSLSLTNISEDEMNSDLEHNNLVSKPLVYKVHIAEKARFRVLVRSIDPEADISSNDTRIAPN</sequence>
<keyword evidence="8" id="KW-1185">Reference proteome</keyword>
<evidence type="ECO:0000256" key="3">
    <source>
        <dbReference type="ARBA" id="ARBA00022692"/>
    </source>
</evidence>
<accession>A0ABY1K9G0</accession>
<feature type="transmembrane region" description="Helical" evidence="6">
    <location>
        <begin position="50"/>
        <end position="73"/>
    </location>
</feature>
<dbReference type="Pfam" id="PF02588">
    <property type="entry name" value="YitT_membrane"/>
    <property type="match status" value="1"/>
</dbReference>
<proteinExistence type="predicted"/>
<dbReference type="Proteomes" id="UP000186666">
    <property type="component" value="Unassembled WGS sequence"/>
</dbReference>
<dbReference type="InterPro" id="IPR003740">
    <property type="entry name" value="YitT"/>
</dbReference>
<evidence type="ECO:0000256" key="4">
    <source>
        <dbReference type="ARBA" id="ARBA00022989"/>
    </source>
</evidence>
<evidence type="ECO:0000313" key="8">
    <source>
        <dbReference type="Proteomes" id="UP000186666"/>
    </source>
</evidence>
<dbReference type="InterPro" id="IPR003842">
    <property type="entry name" value="Vacuolating_cytotoxin"/>
</dbReference>
<organism evidence="7 8">
    <name type="scientific">Paenibacillus macquariensis</name>
    <dbReference type="NCBI Taxonomy" id="948756"/>
    <lineage>
        <taxon>Bacteria</taxon>
        <taxon>Bacillati</taxon>
        <taxon>Bacillota</taxon>
        <taxon>Bacilli</taxon>
        <taxon>Bacillales</taxon>
        <taxon>Paenibacillaceae</taxon>
        <taxon>Paenibacillus</taxon>
    </lineage>
</organism>
<keyword evidence="4 6" id="KW-1133">Transmembrane helix</keyword>
<evidence type="ECO:0000256" key="6">
    <source>
        <dbReference type="SAM" id="Phobius"/>
    </source>
</evidence>
<comment type="caution">
    <text evidence="7">The sequence shown here is derived from an EMBL/GenBank/DDBJ whole genome shotgun (WGS) entry which is preliminary data.</text>
</comment>
<dbReference type="PRINTS" id="PR01656">
    <property type="entry name" value="VACCYTOTOXIN"/>
</dbReference>
<protein>
    <submittedName>
        <fullName evidence="7">Uncharacterized membrane-anchored protein YitT, contains DUF161 and DUF2179 domains</fullName>
    </submittedName>
</protein>
<dbReference type="PANTHER" id="PTHR33545">
    <property type="entry name" value="UPF0750 MEMBRANE PROTEIN YITT-RELATED"/>
    <property type="match status" value="1"/>
</dbReference>
<feature type="transmembrane region" description="Helical" evidence="6">
    <location>
        <begin position="182"/>
        <end position="203"/>
    </location>
</feature>
<name>A0ABY1K9G0_9BACL</name>
<dbReference type="PANTHER" id="PTHR33545:SF3">
    <property type="entry name" value="UPF0750 MEMBRANE PROTEIN YQFU"/>
    <property type="match status" value="1"/>
</dbReference>
<keyword evidence="3 6" id="KW-0812">Transmembrane</keyword>